<dbReference type="InterPro" id="IPR028064">
    <property type="entry name" value="TMEM154"/>
</dbReference>
<dbReference type="PANTHER" id="PTHR36526">
    <property type="entry name" value="TRANSMEMBRANE PROTEIN 154"/>
    <property type="match status" value="1"/>
</dbReference>
<keyword evidence="1" id="KW-0812">Transmembrane</keyword>
<gene>
    <name evidence="3" type="primary">TMEM154</name>
</gene>
<evidence type="ECO:0000256" key="2">
    <source>
        <dbReference type="SAM" id="SignalP"/>
    </source>
</evidence>
<keyword evidence="2" id="KW-0732">Signal</keyword>
<dbReference type="KEGG" id="pmua:114604696"/>
<evidence type="ECO:0000313" key="4">
    <source>
        <dbReference type="Proteomes" id="UP000472272"/>
    </source>
</evidence>
<dbReference type="InterPro" id="IPR053087">
    <property type="entry name" value="TMEM154-like"/>
</dbReference>
<feature type="transmembrane region" description="Helical" evidence="1">
    <location>
        <begin position="95"/>
        <end position="117"/>
    </location>
</feature>
<dbReference type="PANTHER" id="PTHR36526:SF1">
    <property type="entry name" value="TRANSMEMBRANE PROTEIN 154"/>
    <property type="match status" value="1"/>
</dbReference>
<feature type="chain" id="PRO_5025372467" evidence="2">
    <location>
        <begin position="23"/>
        <end position="189"/>
    </location>
</feature>
<dbReference type="GeneID" id="114604696"/>
<dbReference type="OMA" id="SERPACC"/>
<dbReference type="Ensembl" id="ENSPMRT00000020432.1">
    <property type="protein sequence ID" value="ENSPMRP00000019243.1"/>
    <property type="gene ID" value="ENSPMRG00000012577.1"/>
</dbReference>
<keyword evidence="1" id="KW-1133">Transmembrane helix</keyword>
<sequence length="189" mass="20754">MQKHNFMLPLFLLLSERPACCGSTTAPADEEYSGHGLTSPVTTEVPVLNTLGSPTSVMILTTSDQGVQTAATSTEAENSEMETTASAEMEDLHPALIYGVPAALLLALIVLLVVFIVRRWKQKPPKQEELPSESCKSPIFEEDTPSVMEIEMEELDKWMSSLKRNTECEYLPAVKEEKDCNASPSDCES</sequence>
<keyword evidence="1" id="KW-0472">Membrane</keyword>
<evidence type="ECO:0000256" key="1">
    <source>
        <dbReference type="SAM" id="Phobius"/>
    </source>
</evidence>
<proteinExistence type="predicted"/>
<reference evidence="3" key="2">
    <citation type="submission" date="2025-08" db="UniProtKB">
        <authorList>
            <consortium name="Ensembl"/>
        </authorList>
    </citation>
    <scope>IDENTIFICATION</scope>
</reference>
<accession>A0A670J404</accession>
<name>A0A670J404_PODMU</name>
<dbReference type="OrthoDB" id="9451445at2759"/>
<feature type="signal peptide" evidence="2">
    <location>
        <begin position="1"/>
        <end position="22"/>
    </location>
</feature>
<evidence type="ECO:0000313" key="3">
    <source>
        <dbReference type="Ensembl" id="ENSPMRP00000019243.1"/>
    </source>
</evidence>
<dbReference type="GeneTree" id="ENSGT00390000016183"/>
<dbReference type="Pfam" id="PF15102">
    <property type="entry name" value="TMEM154"/>
    <property type="match status" value="1"/>
</dbReference>
<dbReference type="AlphaFoldDB" id="A0A670J404"/>
<keyword evidence="4" id="KW-1185">Reference proteome</keyword>
<reference evidence="3 4" key="1">
    <citation type="journal article" date="2019" name="Proc. Natl. Acad. Sci. U.S.A.">
        <title>Regulatory changes in pterin and carotenoid genes underlie balanced color polymorphisms in the wall lizard.</title>
        <authorList>
            <person name="Andrade P."/>
            <person name="Pinho C."/>
            <person name="Perez I de Lanuza G."/>
            <person name="Afonso S."/>
            <person name="Brejcha J."/>
            <person name="Rubin C.J."/>
            <person name="Wallerman O."/>
            <person name="Pereira P."/>
            <person name="Sabatino S.J."/>
            <person name="Bellati A."/>
            <person name="Pellitteri-Rosa D."/>
            <person name="Bosakova Z."/>
            <person name="Bunikis I."/>
            <person name="Carretero M.A."/>
            <person name="Feiner N."/>
            <person name="Marsik P."/>
            <person name="Pauperio F."/>
            <person name="Salvi D."/>
            <person name="Soler L."/>
            <person name="While G.M."/>
            <person name="Uller T."/>
            <person name="Font E."/>
            <person name="Andersson L."/>
            <person name="Carneiro M."/>
        </authorList>
    </citation>
    <scope>NUCLEOTIDE SEQUENCE</scope>
</reference>
<dbReference type="CTD" id="201799"/>
<protein>
    <submittedName>
        <fullName evidence="3">Transmembrane protein 154</fullName>
    </submittedName>
</protein>
<organism evidence="3 4">
    <name type="scientific">Podarcis muralis</name>
    <name type="common">Wall lizard</name>
    <name type="synonym">Lacerta muralis</name>
    <dbReference type="NCBI Taxonomy" id="64176"/>
    <lineage>
        <taxon>Eukaryota</taxon>
        <taxon>Metazoa</taxon>
        <taxon>Chordata</taxon>
        <taxon>Craniata</taxon>
        <taxon>Vertebrata</taxon>
        <taxon>Euteleostomi</taxon>
        <taxon>Lepidosauria</taxon>
        <taxon>Squamata</taxon>
        <taxon>Bifurcata</taxon>
        <taxon>Unidentata</taxon>
        <taxon>Episquamata</taxon>
        <taxon>Laterata</taxon>
        <taxon>Lacertibaenia</taxon>
        <taxon>Lacertidae</taxon>
        <taxon>Podarcis</taxon>
    </lineage>
</organism>
<reference evidence="3" key="3">
    <citation type="submission" date="2025-09" db="UniProtKB">
        <authorList>
            <consortium name="Ensembl"/>
        </authorList>
    </citation>
    <scope>IDENTIFICATION</scope>
</reference>
<dbReference type="RefSeq" id="XP_028600902.1">
    <property type="nucleotide sequence ID" value="XM_028745069.1"/>
</dbReference>
<dbReference type="Proteomes" id="UP000472272">
    <property type="component" value="Chromosome 9"/>
</dbReference>